<sequence>MAIVAAATSVVTDGTPGALGVTGVVVAGAVVAATAAFGINVAKHR</sequence>
<dbReference type="AlphaFoldDB" id="A0A0C2DA29"/>
<organism evidence="2 3">
    <name type="scientific">Enhygromyxa salina</name>
    <dbReference type="NCBI Taxonomy" id="215803"/>
    <lineage>
        <taxon>Bacteria</taxon>
        <taxon>Pseudomonadati</taxon>
        <taxon>Myxococcota</taxon>
        <taxon>Polyangia</taxon>
        <taxon>Nannocystales</taxon>
        <taxon>Nannocystaceae</taxon>
        <taxon>Enhygromyxa</taxon>
    </lineage>
</organism>
<gene>
    <name evidence="2" type="ORF">DB30_04220</name>
</gene>
<accession>A0A0C2DA29</accession>
<evidence type="ECO:0000313" key="2">
    <source>
        <dbReference type="EMBL" id="KIG16747.1"/>
    </source>
</evidence>
<comment type="caution">
    <text evidence="2">The sequence shown here is derived from an EMBL/GenBank/DDBJ whole genome shotgun (WGS) entry which is preliminary data.</text>
</comment>
<keyword evidence="1" id="KW-0812">Transmembrane</keyword>
<evidence type="ECO:0000256" key="1">
    <source>
        <dbReference type="SAM" id="Phobius"/>
    </source>
</evidence>
<proteinExistence type="predicted"/>
<keyword evidence="1" id="KW-1133">Transmembrane helix</keyword>
<name>A0A0C2DA29_9BACT</name>
<dbReference type="Proteomes" id="UP000031599">
    <property type="component" value="Unassembled WGS sequence"/>
</dbReference>
<dbReference type="EMBL" id="JMCC02000033">
    <property type="protein sequence ID" value="KIG16747.1"/>
    <property type="molecule type" value="Genomic_DNA"/>
</dbReference>
<evidence type="ECO:0000313" key="3">
    <source>
        <dbReference type="Proteomes" id="UP000031599"/>
    </source>
</evidence>
<keyword evidence="1" id="KW-0472">Membrane</keyword>
<protein>
    <submittedName>
        <fullName evidence="2">Uncharacterized protein</fullName>
    </submittedName>
</protein>
<feature type="transmembrane region" description="Helical" evidence="1">
    <location>
        <begin position="18"/>
        <end position="42"/>
    </location>
</feature>
<reference evidence="2 3" key="1">
    <citation type="submission" date="2014-12" db="EMBL/GenBank/DDBJ databases">
        <title>Genome assembly of Enhygromyxa salina DSM 15201.</title>
        <authorList>
            <person name="Sharma G."/>
            <person name="Subramanian S."/>
        </authorList>
    </citation>
    <scope>NUCLEOTIDE SEQUENCE [LARGE SCALE GENOMIC DNA]</scope>
    <source>
        <strain evidence="2 3">DSM 15201</strain>
    </source>
</reference>